<sequence>MKQIFRKSLLFRYFLFIVFSTSAQQKPQYTQYLLNQQLLNPAVTGIENYIEAKAAYRSQWTGLDGAPVTSYLSLSAPIGREFINTPGPTGSNPYSRYYPETYQASPAHHGIGLQLLSDQAGPYTTTDIAASYAYHLGLSQTWNLALGLQAGFQNFNLDPAKLSLTDPGDPAFLNAAGNHWRPAIGAGLWAYSPTTFIGLSAQQLLPAQAGNGTAATPAGTVNWFLTAGLKCLITDDLALIPSAMLKVIRPLPPSVDLSLKAAFGNRFWIGASYRDRDGLAGLAGLNISPLLNIAYAYDYNTSALRNVNTGSHEIVLTLLLNNRNRVLCPEHTF</sequence>
<dbReference type="NCBIfam" id="TIGR03519">
    <property type="entry name" value="T9SS_PorP_fam"/>
    <property type="match status" value="1"/>
</dbReference>
<keyword evidence="1" id="KW-0732">Signal</keyword>
<feature type="chain" id="PRO_5023090284" evidence="1">
    <location>
        <begin position="24"/>
        <end position="333"/>
    </location>
</feature>
<keyword evidence="3" id="KW-1185">Reference proteome</keyword>
<dbReference type="AlphaFoldDB" id="A0A5B8UTU9"/>
<proteinExistence type="predicted"/>
<evidence type="ECO:0000313" key="3">
    <source>
        <dbReference type="Proteomes" id="UP000321479"/>
    </source>
</evidence>
<feature type="signal peptide" evidence="1">
    <location>
        <begin position="1"/>
        <end position="23"/>
    </location>
</feature>
<dbReference type="OrthoDB" id="1493187at2"/>
<dbReference type="Proteomes" id="UP000321479">
    <property type="component" value="Chromosome"/>
</dbReference>
<evidence type="ECO:0000256" key="1">
    <source>
        <dbReference type="SAM" id="SignalP"/>
    </source>
</evidence>
<name>A0A5B8UTU9_9SPHI</name>
<reference evidence="2 3" key="1">
    <citation type="journal article" date="2017" name="Curr. Microbiol.">
        <title>Mucilaginibacter ginsenosidivorans sp. nov., Isolated from Soil of Ginseng Field.</title>
        <authorList>
            <person name="Kim M.M."/>
            <person name="Siddiqi M.Z."/>
            <person name="Im W.T."/>
        </authorList>
    </citation>
    <scope>NUCLEOTIDE SEQUENCE [LARGE SCALE GENOMIC DNA]</scope>
    <source>
        <strain evidence="2 3">Gsoil 3017</strain>
    </source>
</reference>
<accession>A0A5B8UTU9</accession>
<evidence type="ECO:0000313" key="2">
    <source>
        <dbReference type="EMBL" id="QEC62537.1"/>
    </source>
</evidence>
<dbReference type="InterPro" id="IPR019861">
    <property type="entry name" value="PorP/SprF_Bacteroidetes"/>
</dbReference>
<dbReference type="KEGG" id="mgin:FRZ54_08020"/>
<dbReference type="Pfam" id="PF11751">
    <property type="entry name" value="PorP_SprF"/>
    <property type="match status" value="1"/>
</dbReference>
<gene>
    <name evidence="2" type="ORF">FRZ54_08020</name>
</gene>
<organism evidence="2 3">
    <name type="scientific">Mucilaginibacter ginsenosidivorans</name>
    <dbReference type="NCBI Taxonomy" id="398053"/>
    <lineage>
        <taxon>Bacteria</taxon>
        <taxon>Pseudomonadati</taxon>
        <taxon>Bacteroidota</taxon>
        <taxon>Sphingobacteriia</taxon>
        <taxon>Sphingobacteriales</taxon>
        <taxon>Sphingobacteriaceae</taxon>
        <taxon>Mucilaginibacter</taxon>
    </lineage>
</organism>
<protein>
    <submittedName>
        <fullName evidence="2">Type IX secretion system membrane protein PorP/SprF</fullName>
    </submittedName>
</protein>
<dbReference type="RefSeq" id="WP_147031114.1">
    <property type="nucleotide sequence ID" value="NZ_CP042436.1"/>
</dbReference>
<dbReference type="EMBL" id="CP042436">
    <property type="protein sequence ID" value="QEC62537.1"/>
    <property type="molecule type" value="Genomic_DNA"/>
</dbReference>